<comment type="subunit">
    <text evidence="2">Heterodimer of an alpha subunit and a beta subunit processed from the same precursor.</text>
</comment>
<dbReference type="PANTHER" id="PTHR34218">
    <property type="entry name" value="PEPTIDASE S45 PENICILLIN AMIDASE"/>
    <property type="match status" value="1"/>
</dbReference>
<dbReference type="AlphaFoldDB" id="A0AB33IDK1"/>
<evidence type="ECO:0000256" key="3">
    <source>
        <dbReference type="SAM" id="SignalP"/>
    </source>
</evidence>
<dbReference type="InterPro" id="IPR029055">
    <property type="entry name" value="Ntn_hydrolases_N"/>
</dbReference>
<accession>A0AB33IDK1</accession>
<dbReference type="Gene3D" id="1.10.439.10">
    <property type="entry name" value="Penicillin Amidohydrolase, domain 1"/>
    <property type="match status" value="1"/>
</dbReference>
<dbReference type="InterPro" id="IPR002692">
    <property type="entry name" value="S45"/>
</dbReference>
<dbReference type="Proteomes" id="UP000281900">
    <property type="component" value="Chromosome"/>
</dbReference>
<organism evidence="4 5">
    <name type="scientific">Escherichia coli</name>
    <dbReference type="NCBI Taxonomy" id="562"/>
    <lineage>
        <taxon>Bacteria</taxon>
        <taxon>Pseudomonadati</taxon>
        <taxon>Pseudomonadota</taxon>
        <taxon>Gammaproteobacteria</taxon>
        <taxon>Enterobacterales</taxon>
        <taxon>Enterobacteriaceae</taxon>
        <taxon>Escherichia</taxon>
    </lineage>
</organism>
<dbReference type="InterPro" id="IPR023343">
    <property type="entry name" value="Penicillin_amidase_dom1"/>
</dbReference>
<dbReference type="EMBL" id="AP018802">
    <property type="protein sequence ID" value="BBF56611.1"/>
    <property type="molecule type" value="Genomic_DNA"/>
</dbReference>
<evidence type="ECO:0000313" key="4">
    <source>
        <dbReference type="EMBL" id="BBF56611.1"/>
    </source>
</evidence>
<name>A0AB33IDK1_ECOLX</name>
<evidence type="ECO:0000256" key="1">
    <source>
        <dbReference type="ARBA" id="ARBA00006586"/>
    </source>
</evidence>
<dbReference type="RefSeq" id="WP_000797416.1">
    <property type="nucleotide sequence ID" value="NZ_LPWX01000170.1"/>
</dbReference>
<evidence type="ECO:0000313" key="5">
    <source>
        <dbReference type="Proteomes" id="UP000281900"/>
    </source>
</evidence>
<proteinExistence type="inferred from homology"/>
<dbReference type="Pfam" id="PF01804">
    <property type="entry name" value="Penicil_amidase"/>
    <property type="match status" value="1"/>
</dbReference>
<feature type="chain" id="PRO_5044217351" evidence="3">
    <location>
        <begin position="27"/>
        <end position="212"/>
    </location>
</feature>
<sequence>MKNRNRMIVNCVTASLMYYWSLPALAEQSSSEIKIVRDEYGMPHIYANDTWHLFYGYGYVVAQDRLFQMEMARRSTQGTVAEVLGKDFVKFDKDIRRNYWPDAIRAQIDALSPEDMSILQGYADGMNAWIDKVNTNPETLLPKQFNTFGFTPKRWEPFDVAMIFVGTMANRFSDSTSEIDNLALLTALKDKYGVSQGMAVFNQLNRPGNPGD</sequence>
<dbReference type="GO" id="GO:0017000">
    <property type="term" value="P:antibiotic biosynthetic process"/>
    <property type="evidence" value="ECO:0007669"/>
    <property type="project" value="InterPro"/>
</dbReference>
<keyword evidence="3" id="KW-0732">Signal</keyword>
<protein>
    <submittedName>
        <fullName evidence="4">Penicillin G acylase</fullName>
    </submittedName>
</protein>
<dbReference type="SUPFAM" id="SSF56235">
    <property type="entry name" value="N-terminal nucleophile aminohydrolases (Ntn hydrolases)"/>
    <property type="match status" value="1"/>
</dbReference>
<comment type="similarity">
    <text evidence="1">Belongs to the peptidase S45 family.</text>
</comment>
<dbReference type="Gene3D" id="1.10.287.150">
    <property type="match status" value="1"/>
</dbReference>
<reference evidence="4 5" key="1">
    <citation type="submission" date="2018-07" db="EMBL/GenBank/DDBJ databases">
        <title>Genomic analysis of colistin resistant EHEC isolated from cattle in Japan.</title>
        <authorList>
            <person name="Kusumoto M."/>
            <person name="Misumi W."/>
            <person name="Ogura Y."/>
            <person name="Hayashi T."/>
            <person name="Akiba M."/>
        </authorList>
    </citation>
    <scope>NUCLEOTIDE SEQUENCE [LARGE SCALE GENOMIC DNA]</scope>
    <source>
        <strain evidence="4 5">E2863</strain>
    </source>
</reference>
<gene>
    <name evidence="4" type="ORF">E2863_05203</name>
</gene>
<evidence type="ECO:0000256" key="2">
    <source>
        <dbReference type="ARBA" id="ARBA00038735"/>
    </source>
</evidence>
<feature type="signal peptide" evidence="3">
    <location>
        <begin position="1"/>
        <end position="26"/>
    </location>
</feature>
<dbReference type="GO" id="GO:0016811">
    <property type="term" value="F:hydrolase activity, acting on carbon-nitrogen (but not peptide) bonds, in linear amides"/>
    <property type="evidence" value="ECO:0007669"/>
    <property type="project" value="InterPro"/>
</dbReference>
<dbReference type="PANTHER" id="PTHR34218:SF4">
    <property type="entry name" value="ACYL-HOMOSERINE LACTONE ACYLASE QUIP"/>
    <property type="match status" value="1"/>
</dbReference>